<sequence length="202" mass="22024">MATRPRREDVRAAILDHAAQVFGREGYARSSLTRIAAEAGYTKGAVYSGFAGKPDLFAAACTVQFERATTRAMDGVADALDDPDLPREDLVARVAEALADVVLESTGSWPLLLHEFQSVGLREPAVGRAYRVLTVRRRDFLAGLLREHRVLADVPDAQVTHTAAMLLMLVHTLTVERHLAPEDLTVDDVRDTLAAAVRSLLP</sequence>
<keyword evidence="7" id="KW-1185">Reference proteome</keyword>
<comment type="caution">
    <text evidence="6">The sequence shown here is derived from an EMBL/GenBank/DDBJ whole genome shotgun (WGS) entry which is preliminary data.</text>
</comment>
<feature type="DNA-binding region" description="H-T-H motif" evidence="4">
    <location>
        <begin position="31"/>
        <end position="50"/>
    </location>
</feature>
<evidence type="ECO:0000259" key="5">
    <source>
        <dbReference type="PROSITE" id="PS50977"/>
    </source>
</evidence>
<evidence type="ECO:0000256" key="1">
    <source>
        <dbReference type="ARBA" id="ARBA00023015"/>
    </source>
</evidence>
<dbReference type="SUPFAM" id="SSF48498">
    <property type="entry name" value="Tetracyclin repressor-like, C-terminal domain"/>
    <property type="match status" value="1"/>
</dbReference>
<evidence type="ECO:0000256" key="3">
    <source>
        <dbReference type="ARBA" id="ARBA00023163"/>
    </source>
</evidence>
<evidence type="ECO:0000313" key="6">
    <source>
        <dbReference type="EMBL" id="MBB5849504.1"/>
    </source>
</evidence>
<dbReference type="PRINTS" id="PR00455">
    <property type="entry name" value="HTHTETR"/>
</dbReference>
<keyword evidence="2 4" id="KW-0238">DNA-binding</keyword>
<dbReference type="InterPro" id="IPR036271">
    <property type="entry name" value="Tet_transcr_reg_TetR-rel_C_sf"/>
</dbReference>
<evidence type="ECO:0000256" key="2">
    <source>
        <dbReference type="ARBA" id="ARBA00023125"/>
    </source>
</evidence>
<dbReference type="InterPro" id="IPR009057">
    <property type="entry name" value="Homeodomain-like_sf"/>
</dbReference>
<dbReference type="Pfam" id="PF00440">
    <property type="entry name" value="TetR_N"/>
    <property type="match status" value="1"/>
</dbReference>
<evidence type="ECO:0000313" key="7">
    <source>
        <dbReference type="Proteomes" id="UP000567246"/>
    </source>
</evidence>
<dbReference type="GO" id="GO:0003700">
    <property type="term" value="F:DNA-binding transcription factor activity"/>
    <property type="evidence" value="ECO:0007669"/>
    <property type="project" value="TreeGrafter"/>
</dbReference>
<dbReference type="Gene3D" id="1.10.357.10">
    <property type="entry name" value="Tetracycline Repressor, domain 2"/>
    <property type="match status" value="1"/>
</dbReference>
<dbReference type="InterPro" id="IPR001647">
    <property type="entry name" value="HTH_TetR"/>
</dbReference>
<feature type="domain" description="HTH tetR-type" evidence="5">
    <location>
        <begin position="8"/>
        <end position="68"/>
    </location>
</feature>
<dbReference type="Proteomes" id="UP000567246">
    <property type="component" value="Unassembled WGS sequence"/>
</dbReference>
<keyword evidence="1" id="KW-0805">Transcription regulation</keyword>
<dbReference type="SUPFAM" id="SSF46689">
    <property type="entry name" value="Homeodomain-like"/>
    <property type="match status" value="1"/>
</dbReference>
<dbReference type="EMBL" id="JACHMW010000001">
    <property type="protein sequence ID" value="MBB5849504.1"/>
    <property type="molecule type" value="Genomic_DNA"/>
</dbReference>
<dbReference type="PROSITE" id="PS50977">
    <property type="entry name" value="HTH_TETR_2"/>
    <property type="match status" value="1"/>
</dbReference>
<accession>A0A7W9JKW8</accession>
<dbReference type="AlphaFoldDB" id="A0A7W9JKW8"/>
<name>A0A7W9JKW8_9MICC</name>
<evidence type="ECO:0000256" key="4">
    <source>
        <dbReference type="PROSITE-ProRule" id="PRU00335"/>
    </source>
</evidence>
<dbReference type="GO" id="GO:0000976">
    <property type="term" value="F:transcription cis-regulatory region binding"/>
    <property type="evidence" value="ECO:0007669"/>
    <property type="project" value="TreeGrafter"/>
</dbReference>
<dbReference type="RefSeq" id="WP_184173095.1">
    <property type="nucleotide sequence ID" value="NZ_BAABAG010000017.1"/>
</dbReference>
<dbReference type="PANTHER" id="PTHR30055:SF234">
    <property type="entry name" value="HTH-TYPE TRANSCRIPTIONAL REGULATOR BETI"/>
    <property type="match status" value="1"/>
</dbReference>
<protein>
    <submittedName>
        <fullName evidence="6">AcrR family transcriptional regulator</fullName>
    </submittedName>
</protein>
<organism evidence="6 7">
    <name type="scientific">Micrococcus endophyticus</name>
    <dbReference type="NCBI Taxonomy" id="455343"/>
    <lineage>
        <taxon>Bacteria</taxon>
        <taxon>Bacillati</taxon>
        <taxon>Actinomycetota</taxon>
        <taxon>Actinomycetes</taxon>
        <taxon>Micrococcales</taxon>
        <taxon>Micrococcaceae</taxon>
        <taxon>Micrococcus</taxon>
    </lineage>
</organism>
<gene>
    <name evidence="6" type="ORF">HDA33_002068</name>
</gene>
<keyword evidence="3" id="KW-0804">Transcription</keyword>
<reference evidence="6 7" key="1">
    <citation type="submission" date="2020-08" db="EMBL/GenBank/DDBJ databases">
        <title>Sequencing the genomes of 1000 actinobacteria strains.</title>
        <authorList>
            <person name="Klenk H.-P."/>
        </authorList>
    </citation>
    <scope>NUCLEOTIDE SEQUENCE [LARGE SCALE GENOMIC DNA]</scope>
    <source>
        <strain evidence="6 7">DSM 17945</strain>
    </source>
</reference>
<dbReference type="PANTHER" id="PTHR30055">
    <property type="entry name" value="HTH-TYPE TRANSCRIPTIONAL REGULATOR RUTR"/>
    <property type="match status" value="1"/>
</dbReference>
<proteinExistence type="predicted"/>
<dbReference type="InterPro" id="IPR050109">
    <property type="entry name" value="HTH-type_TetR-like_transc_reg"/>
</dbReference>